<evidence type="ECO:0000313" key="3">
    <source>
        <dbReference type="Proteomes" id="UP001209713"/>
    </source>
</evidence>
<keyword evidence="3" id="KW-1185">Reference proteome</keyword>
<comment type="caution">
    <text evidence="2">The sequence shown here is derived from an EMBL/GenBank/DDBJ whole genome shotgun (WGS) entry which is preliminary data.</text>
</comment>
<evidence type="ECO:0000313" key="2">
    <source>
        <dbReference type="EMBL" id="MCV2404100.1"/>
    </source>
</evidence>
<organism evidence="2 3">
    <name type="scientific">Marinomonas sargassi</name>
    <dbReference type="NCBI Taxonomy" id="2984494"/>
    <lineage>
        <taxon>Bacteria</taxon>
        <taxon>Pseudomonadati</taxon>
        <taxon>Pseudomonadota</taxon>
        <taxon>Gammaproteobacteria</taxon>
        <taxon>Oceanospirillales</taxon>
        <taxon>Oceanospirillaceae</taxon>
        <taxon>Marinomonas</taxon>
    </lineage>
</organism>
<feature type="signal peptide" evidence="1">
    <location>
        <begin position="1"/>
        <end position="22"/>
    </location>
</feature>
<proteinExistence type="predicted"/>
<sequence>MRAAVFLLLAFSCGMSKLYAHALPGSVLTFSQHEKGLELAITFPLEDLAIASPQLESLKALPVGSDISGEYLSDLKAYVEEHLSLGEDDEELPFTLQSASLKDAYHDHLGYYTLVALNLIFPSEIITPATSLELSYDVIMHEVRNHRAHVYWSDSDQSARKIAYFGFRRVNGEVQKHLLKR</sequence>
<dbReference type="EMBL" id="JAOVZB010000009">
    <property type="protein sequence ID" value="MCV2404100.1"/>
    <property type="molecule type" value="Genomic_DNA"/>
</dbReference>
<keyword evidence="1" id="KW-0732">Signal</keyword>
<name>A0ABT2YW29_9GAMM</name>
<protein>
    <submittedName>
        <fullName evidence="2">Uncharacterized protein</fullName>
    </submittedName>
</protein>
<dbReference type="Proteomes" id="UP001209713">
    <property type="component" value="Unassembled WGS sequence"/>
</dbReference>
<accession>A0ABT2YW29</accession>
<feature type="chain" id="PRO_5047372181" evidence="1">
    <location>
        <begin position="23"/>
        <end position="181"/>
    </location>
</feature>
<gene>
    <name evidence="2" type="ORF">OFY17_14635</name>
</gene>
<dbReference type="RefSeq" id="WP_263531479.1">
    <property type="nucleotide sequence ID" value="NZ_JAOVZB010000009.1"/>
</dbReference>
<evidence type="ECO:0000256" key="1">
    <source>
        <dbReference type="SAM" id="SignalP"/>
    </source>
</evidence>
<reference evidence="2 3" key="1">
    <citation type="submission" date="2022-10" db="EMBL/GenBank/DDBJ databases">
        <title>Marinomonas transparenta sp. nov. and Marinomonas sargassi sp. nov., isolated from marine alga (Sargassum natans (L.) Gaillon).</title>
        <authorList>
            <person name="Wang Y."/>
        </authorList>
    </citation>
    <scope>NUCLEOTIDE SEQUENCE [LARGE SCALE GENOMIC DNA]</scope>
    <source>
        <strain evidence="2 3">C2222</strain>
    </source>
</reference>